<dbReference type="InterPro" id="IPR050815">
    <property type="entry name" value="TF_fung"/>
</dbReference>
<dbReference type="SMART" id="SM00066">
    <property type="entry name" value="GAL4"/>
    <property type="match status" value="1"/>
</dbReference>
<dbReference type="InterPro" id="IPR007219">
    <property type="entry name" value="XnlR_reg_dom"/>
</dbReference>
<dbReference type="Proteomes" id="UP001144673">
    <property type="component" value="Chromosome 5"/>
</dbReference>
<keyword evidence="3" id="KW-0805">Transcription regulation</keyword>
<dbReference type="PROSITE" id="PS50048">
    <property type="entry name" value="ZN2_CY6_FUNGAL_2"/>
    <property type="match status" value="1"/>
</dbReference>
<organism evidence="7 8">
    <name type="scientific">Akanthomyces muscarius</name>
    <name type="common">Entomopathogenic fungus</name>
    <name type="synonym">Lecanicillium muscarium</name>
    <dbReference type="NCBI Taxonomy" id="2231603"/>
    <lineage>
        <taxon>Eukaryota</taxon>
        <taxon>Fungi</taxon>
        <taxon>Dikarya</taxon>
        <taxon>Ascomycota</taxon>
        <taxon>Pezizomycotina</taxon>
        <taxon>Sordariomycetes</taxon>
        <taxon>Hypocreomycetidae</taxon>
        <taxon>Hypocreales</taxon>
        <taxon>Cordycipitaceae</taxon>
        <taxon>Akanthomyces</taxon>
    </lineage>
</organism>
<dbReference type="CDD" id="cd00067">
    <property type="entry name" value="GAL4"/>
    <property type="match status" value="1"/>
</dbReference>
<dbReference type="PANTHER" id="PTHR47338">
    <property type="entry name" value="ZN(II)2CYS6 TRANSCRIPTION FACTOR (EUROFUNG)-RELATED"/>
    <property type="match status" value="1"/>
</dbReference>
<proteinExistence type="predicted"/>
<evidence type="ECO:0000313" key="7">
    <source>
        <dbReference type="EMBL" id="KAJ4154035.1"/>
    </source>
</evidence>
<dbReference type="EMBL" id="JAJHUN010000008">
    <property type="protein sequence ID" value="KAJ4154035.1"/>
    <property type="molecule type" value="Genomic_DNA"/>
</dbReference>
<evidence type="ECO:0000256" key="2">
    <source>
        <dbReference type="ARBA" id="ARBA00022723"/>
    </source>
</evidence>
<dbReference type="GO" id="GO:0005634">
    <property type="term" value="C:nucleus"/>
    <property type="evidence" value="ECO:0007669"/>
    <property type="project" value="UniProtKB-SubCell"/>
</dbReference>
<sequence length="614" mass="69411">MDLSAQLISDRGIRYAEKSSRVCDNCIRQKVKCTLEIPSCSRCSDRGIVCVYSLKRRKPGPRRGTKKQVATPRNALVADKPVTSVAERDGEQVDECLATSSVANYPAISPTGIAIRTAISPSHLRPSLLAEAPQNIQKQTSNAGPPYIAPQEQTFLLDKYMETLHHALPIFSQPMTLALPLCSQDLLLTICILMAKLTKFRLASVGDTELDAHIQLLLSSTSIYEECLGLLSLDQMRKVCLISFYEFHQFPGHQAWEKVGKLVRAAYWMGLDRLDDPDRPAVSQQKTGHNWDGFALRDEDQNDWRMLWWCIYRLDSYANFAAGTPYMIHEDLAATELLRNPQHARCLYLHSELDKLRQLVSPVAEVSDSTKLFNLHLVTIATMRSVKRGFQQRFGSRRQTDNVNIEKSASIERQLNALRLTLPANYLNPMRNALAGESKLDHHSRLVTILHLHMARLIIAIFHCGSRDIGDEWPLKWQQVLESAQDVALIAEQWDNTFCLCVDPAISYIFFTAVVFVHFHKKSSLPRNVSQNELDHLETVLLLQLEQFANIWMLPRLLILSFHSIKESVHGALGHQHIQLLAAQFAAPSHPRWLGFLSSMQAQLGHPNDPPVTN</sequence>
<keyword evidence="8" id="KW-1185">Reference proteome</keyword>
<evidence type="ECO:0000256" key="3">
    <source>
        <dbReference type="ARBA" id="ARBA00023015"/>
    </source>
</evidence>
<dbReference type="GeneID" id="80897658"/>
<protein>
    <recommendedName>
        <fullName evidence="6">Zn(2)-C6 fungal-type domain-containing protein</fullName>
    </recommendedName>
</protein>
<dbReference type="GO" id="GO:0008270">
    <property type="term" value="F:zinc ion binding"/>
    <property type="evidence" value="ECO:0007669"/>
    <property type="project" value="InterPro"/>
</dbReference>
<dbReference type="GO" id="GO:0003677">
    <property type="term" value="F:DNA binding"/>
    <property type="evidence" value="ECO:0007669"/>
    <property type="project" value="InterPro"/>
</dbReference>
<dbReference type="Pfam" id="PF00172">
    <property type="entry name" value="Zn_clus"/>
    <property type="match status" value="1"/>
</dbReference>
<evidence type="ECO:0000259" key="6">
    <source>
        <dbReference type="PROSITE" id="PS50048"/>
    </source>
</evidence>
<reference evidence="7" key="1">
    <citation type="journal article" date="2023" name="Access Microbiol">
        <title>De-novo genome assembly for Akanthomyces muscarius, a biocontrol agent of insect agricultural pests.</title>
        <authorList>
            <person name="Erdos Z."/>
            <person name="Studholme D.J."/>
            <person name="Raymond B."/>
            <person name="Sharma M."/>
        </authorList>
    </citation>
    <scope>NUCLEOTIDE SEQUENCE</scope>
    <source>
        <strain evidence="7">Ve6</strain>
    </source>
</reference>
<dbReference type="SMART" id="SM00906">
    <property type="entry name" value="Fungal_trans"/>
    <property type="match status" value="1"/>
</dbReference>
<keyword evidence="5" id="KW-0539">Nucleus</keyword>
<dbReference type="KEGG" id="amus:LMH87_010499"/>
<dbReference type="AlphaFoldDB" id="A0A9W8QEB7"/>
<comment type="subcellular location">
    <subcellularLocation>
        <location evidence="1">Nucleus</location>
    </subcellularLocation>
</comment>
<dbReference type="Pfam" id="PF04082">
    <property type="entry name" value="Fungal_trans"/>
    <property type="match status" value="1"/>
</dbReference>
<dbReference type="GO" id="GO:0006351">
    <property type="term" value="P:DNA-templated transcription"/>
    <property type="evidence" value="ECO:0007669"/>
    <property type="project" value="InterPro"/>
</dbReference>
<dbReference type="InterPro" id="IPR036864">
    <property type="entry name" value="Zn2-C6_fun-type_DNA-bd_sf"/>
</dbReference>
<evidence type="ECO:0000256" key="4">
    <source>
        <dbReference type="ARBA" id="ARBA00023163"/>
    </source>
</evidence>
<evidence type="ECO:0000313" key="8">
    <source>
        <dbReference type="Proteomes" id="UP001144673"/>
    </source>
</evidence>
<dbReference type="CDD" id="cd12148">
    <property type="entry name" value="fungal_TF_MHR"/>
    <property type="match status" value="1"/>
</dbReference>
<gene>
    <name evidence="7" type="ORF">LMH87_010499</name>
</gene>
<dbReference type="PANTHER" id="PTHR47338:SF5">
    <property type="entry name" value="ZN(II)2CYS6 TRANSCRIPTION FACTOR (EUROFUNG)"/>
    <property type="match status" value="1"/>
</dbReference>
<keyword evidence="4" id="KW-0804">Transcription</keyword>
<evidence type="ECO:0000256" key="5">
    <source>
        <dbReference type="ARBA" id="ARBA00023242"/>
    </source>
</evidence>
<comment type="caution">
    <text evidence="7">The sequence shown here is derived from an EMBL/GenBank/DDBJ whole genome shotgun (WGS) entry which is preliminary data.</text>
</comment>
<keyword evidence="2" id="KW-0479">Metal-binding</keyword>
<accession>A0A9W8QEB7</accession>
<dbReference type="Gene3D" id="4.10.240.10">
    <property type="entry name" value="Zn(2)-C6 fungal-type DNA-binding domain"/>
    <property type="match status" value="1"/>
</dbReference>
<dbReference type="RefSeq" id="XP_056054693.1">
    <property type="nucleotide sequence ID" value="XM_056197667.1"/>
</dbReference>
<name>A0A9W8QEB7_AKAMU</name>
<dbReference type="SUPFAM" id="SSF57701">
    <property type="entry name" value="Zn2/Cys6 DNA-binding domain"/>
    <property type="match status" value="1"/>
</dbReference>
<feature type="domain" description="Zn(2)-C6 fungal-type" evidence="6">
    <location>
        <begin position="22"/>
        <end position="52"/>
    </location>
</feature>
<evidence type="ECO:0000256" key="1">
    <source>
        <dbReference type="ARBA" id="ARBA00004123"/>
    </source>
</evidence>
<dbReference type="PRINTS" id="PR00755">
    <property type="entry name" value="AFLATOXINBRP"/>
</dbReference>
<dbReference type="InterPro" id="IPR001138">
    <property type="entry name" value="Zn2Cys6_DnaBD"/>
</dbReference>
<dbReference type="GO" id="GO:0000981">
    <property type="term" value="F:DNA-binding transcription factor activity, RNA polymerase II-specific"/>
    <property type="evidence" value="ECO:0007669"/>
    <property type="project" value="InterPro"/>
</dbReference>